<dbReference type="InterPro" id="IPR001555">
    <property type="entry name" value="GART_AS"/>
</dbReference>
<dbReference type="PANTHER" id="PTHR43369:SF2">
    <property type="entry name" value="PHOSPHORIBOSYLGLYCINAMIDE FORMYLTRANSFERASE"/>
    <property type="match status" value="1"/>
</dbReference>
<comment type="pathway">
    <text evidence="1 6">Purine metabolism; IMP biosynthesis via de novo pathway; N(2)-formyl-N(1)-(5-phospho-D-ribosyl)glycinamide from N(1)-(5-phospho-D-ribosyl)glycinamide (10-formyl THF route): step 1/1.</text>
</comment>
<keyword evidence="2 6" id="KW-0808">Transferase</keyword>
<dbReference type="KEGG" id="amaq:GO499_06685"/>
<accession>A0A6P1SWU0</accession>
<feature type="site" description="Raises pKa of active site His" evidence="6">
    <location>
        <position position="146"/>
    </location>
</feature>
<dbReference type="Gene3D" id="3.40.50.170">
    <property type="entry name" value="Formyl transferase, N-terminal domain"/>
    <property type="match status" value="1"/>
</dbReference>
<organism evidence="8 9">
    <name type="scientific">Algicella marina</name>
    <dbReference type="NCBI Taxonomy" id="2683284"/>
    <lineage>
        <taxon>Bacteria</taxon>
        <taxon>Pseudomonadati</taxon>
        <taxon>Pseudomonadota</taxon>
        <taxon>Alphaproteobacteria</taxon>
        <taxon>Rhodobacterales</taxon>
        <taxon>Paracoccaceae</taxon>
        <taxon>Algicella</taxon>
    </lineage>
</organism>
<dbReference type="GO" id="GO:0005829">
    <property type="term" value="C:cytosol"/>
    <property type="evidence" value="ECO:0007669"/>
    <property type="project" value="TreeGrafter"/>
</dbReference>
<feature type="domain" description="Formyl transferase N-terminal" evidence="7">
    <location>
        <begin position="4"/>
        <end position="183"/>
    </location>
</feature>
<dbReference type="EMBL" id="CP046620">
    <property type="protein sequence ID" value="QHQ34908.1"/>
    <property type="molecule type" value="Genomic_DNA"/>
</dbReference>
<evidence type="ECO:0000256" key="4">
    <source>
        <dbReference type="ARBA" id="ARBA00038440"/>
    </source>
</evidence>
<dbReference type="CDD" id="cd08645">
    <property type="entry name" value="FMT_core_GART"/>
    <property type="match status" value="1"/>
</dbReference>
<comment type="caution">
    <text evidence="6">Lacks conserved residue(s) required for the propagation of feature annotation.</text>
</comment>
<dbReference type="InterPro" id="IPR002376">
    <property type="entry name" value="Formyl_transf_N"/>
</dbReference>
<keyword evidence="9" id="KW-1185">Reference proteome</keyword>
<reference evidence="8 9" key="1">
    <citation type="submission" date="2019-12" db="EMBL/GenBank/DDBJ databases">
        <title>Complete genome sequence of Algicella marina strain 9Alg 56(T) isolated from the red alga Tichocarpus crinitus.</title>
        <authorList>
            <person name="Kim S.-G."/>
            <person name="Nedashkovskaya O.I."/>
        </authorList>
    </citation>
    <scope>NUCLEOTIDE SEQUENCE [LARGE SCALE GENOMIC DNA]</scope>
    <source>
        <strain evidence="8 9">9Alg 56</strain>
    </source>
</reference>
<comment type="similarity">
    <text evidence="4 6">Belongs to the GART family.</text>
</comment>
<dbReference type="SUPFAM" id="SSF53328">
    <property type="entry name" value="Formyltransferase"/>
    <property type="match status" value="1"/>
</dbReference>
<proteinExistence type="inferred from homology"/>
<dbReference type="InterPro" id="IPR036477">
    <property type="entry name" value="Formyl_transf_N_sf"/>
</dbReference>
<dbReference type="InterPro" id="IPR004607">
    <property type="entry name" value="GART"/>
</dbReference>
<sequence>MKRKRVAILISGSGSNMVKLVESMADSGHPGEAVLVLANKAEAGGLTKAEALGVPVAVVAHKGKTREEFEAEVSAVLEAAEVDIVCLAGFMRVLSAAFVREWQGRILNIHPSLLPLFKGLDTHQRALDAGMAVHGATVHQVTADLDAGPILGQAVMPVHEDDTAETLAARLLPLEHRLYPEVLARFAAGSRGRVALFA</sequence>
<evidence type="ECO:0000259" key="7">
    <source>
        <dbReference type="Pfam" id="PF00551"/>
    </source>
</evidence>
<feature type="binding site" evidence="6">
    <location>
        <position position="66"/>
    </location>
    <ligand>
        <name>(6R)-10-formyltetrahydrofolate</name>
        <dbReference type="ChEBI" id="CHEBI:195366"/>
    </ligand>
</feature>
<gene>
    <name evidence="6" type="primary">purN</name>
    <name evidence="8" type="ORF">GO499_06685</name>
</gene>
<comment type="function">
    <text evidence="6">Catalyzes the transfer of a formyl group from 10-formyltetrahydrofolate to 5-phospho-ribosyl-glycinamide (GAR), producing 5-phospho-ribosyl-N-formylglycinamide (FGAR) and tetrahydrofolate.</text>
</comment>
<feature type="active site" description="Proton donor" evidence="6">
    <location>
        <position position="110"/>
    </location>
</feature>
<keyword evidence="3 6" id="KW-0658">Purine biosynthesis</keyword>
<feature type="binding site" evidence="6">
    <location>
        <begin position="14"/>
        <end position="16"/>
    </location>
    <ligand>
        <name>N(1)-(5-phospho-beta-D-ribosyl)glycinamide</name>
        <dbReference type="ChEBI" id="CHEBI:143788"/>
    </ligand>
</feature>
<dbReference type="HAMAP" id="MF_01930">
    <property type="entry name" value="PurN"/>
    <property type="match status" value="1"/>
</dbReference>
<dbReference type="RefSeq" id="WP_161861474.1">
    <property type="nucleotide sequence ID" value="NZ_CP046620.1"/>
</dbReference>
<dbReference type="PANTHER" id="PTHR43369">
    <property type="entry name" value="PHOSPHORIBOSYLGLYCINAMIDE FORMYLTRANSFERASE"/>
    <property type="match status" value="1"/>
</dbReference>
<evidence type="ECO:0000256" key="5">
    <source>
        <dbReference type="ARBA" id="ARBA00047664"/>
    </source>
</evidence>
<dbReference type="EC" id="2.1.2.2" evidence="6"/>
<evidence type="ECO:0000256" key="1">
    <source>
        <dbReference type="ARBA" id="ARBA00005054"/>
    </source>
</evidence>
<evidence type="ECO:0000256" key="6">
    <source>
        <dbReference type="HAMAP-Rule" id="MF_01930"/>
    </source>
</evidence>
<evidence type="ECO:0000313" key="8">
    <source>
        <dbReference type="EMBL" id="QHQ34908.1"/>
    </source>
</evidence>
<dbReference type="AlphaFoldDB" id="A0A6P1SWU0"/>
<dbReference type="Pfam" id="PF00551">
    <property type="entry name" value="Formyl_trans_N"/>
    <property type="match status" value="1"/>
</dbReference>
<dbReference type="PROSITE" id="PS00373">
    <property type="entry name" value="GART"/>
    <property type="match status" value="1"/>
</dbReference>
<evidence type="ECO:0000256" key="2">
    <source>
        <dbReference type="ARBA" id="ARBA00022679"/>
    </source>
</evidence>
<dbReference type="UniPathway" id="UPA00074">
    <property type="reaction ID" value="UER00126"/>
</dbReference>
<comment type="catalytic activity">
    <reaction evidence="5 6">
        <text>N(1)-(5-phospho-beta-D-ribosyl)glycinamide + (6R)-10-formyltetrahydrofolate = N(2)-formyl-N(1)-(5-phospho-beta-D-ribosyl)glycinamide + (6S)-5,6,7,8-tetrahydrofolate + H(+)</text>
        <dbReference type="Rhea" id="RHEA:15053"/>
        <dbReference type="ChEBI" id="CHEBI:15378"/>
        <dbReference type="ChEBI" id="CHEBI:57453"/>
        <dbReference type="ChEBI" id="CHEBI:143788"/>
        <dbReference type="ChEBI" id="CHEBI:147286"/>
        <dbReference type="ChEBI" id="CHEBI:195366"/>
        <dbReference type="EC" id="2.1.2.2"/>
    </reaction>
</comment>
<dbReference type="Proteomes" id="UP000464495">
    <property type="component" value="Chromosome"/>
</dbReference>
<evidence type="ECO:0000313" key="9">
    <source>
        <dbReference type="Proteomes" id="UP000464495"/>
    </source>
</evidence>
<feature type="binding site" evidence="6">
    <location>
        <position position="108"/>
    </location>
    <ligand>
        <name>(6R)-10-formyltetrahydrofolate</name>
        <dbReference type="ChEBI" id="CHEBI:195366"/>
    </ligand>
</feature>
<dbReference type="GO" id="GO:0004644">
    <property type="term" value="F:phosphoribosylglycinamide formyltransferase activity"/>
    <property type="evidence" value="ECO:0007669"/>
    <property type="project" value="UniProtKB-UniRule"/>
</dbReference>
<name>A0A6P1SWU0_9RHOB</name>
<protein>
    <recommendedName>
        <fullName evidence="6">Phosphoribosylglycinamide formyltransferase</fullName>
        <ecNumber evidence="6">2.1.2.2</ecNumber>
    </recommendedName>
    <alternativeName>
        <fullName evidence="6">5'-phosphoribosylglycinamide transformylase</fullName>
    </alternativeName>
    <alternativeName>
        <fullName evidence="6">GAR transformylase</fullName>
        <shortName evidence="6">GART</shortName>
    </alternativeName>
</protein>
<dbReference type="NCBIfam" id="TIGR00639">
    <property type="entry name" value="PurN"/>
    <property type="match status" value="1"/>
</dbReference>
<evidence type="ECO:0000256" key="3">
    <source>
        <dbReference type="ARBA" id="ARBA00022755"/>
    </source>
</evidence>
<dbReference type="GO" id="GO:0006189">
    <property type="term" value="P:'de novo' IMP biosynthetic process"/>
    <property type="evidence" value="ECO:0007669"/>
    <property type="project" value="UniProtKB-UniRule"/>
</dbReference>